<accession>A0ABP8EQT9</accession>
<dbReference type="RefSeq" id="WP_345037843.1">
    <property type="nucleotide sequence ID" value="NZ_BAABBA010000003.1"/>
</dbReference>
<feature type="compositionally biased region" description="Polar residues" evidence="7">
    <location>
        <begin position="1"/>
        <end position="14"/>
    </location>
</feature>
<feature type="transmembrane region" description="Helical" evidence="8">
    <location>
        <begin position="112"/>
        <end position="130"/>
    </location>
</feature>
<keyword evidence="3" id="KW-1003">Cell membrane</keyword>
<name>A0ABP8EQT9_9MICO</name>
<evidence type="ECO:0000256" key="6">
    <source>
        <dbReference type="ARBA" id="ARBA00023136"/>
    </source>
</evidence>
<organism evidence="10 11">
    <name type="scientific">Georgenia daeguensis</name>
    <dbReference type="NCBI Taxonomy" id="908355"/>
    <lineage>
        <taxon>Bacteria</taxon>
        <taxon>Bacillati</taxon>
        <taxon>Actinomycetota</taxon>
        <taxon>Actinomycetes</taxon>
        <taxon>Micrococcales</taxon>
        <taxon>Bogoriellaceae</taxon>
        <taxon>Georgenia</taxon>
    </lineage>
</organism>
<protein>
    <submittedName>
        <fullName evidence="10">LTA synthase family protein</fullName>
    </submittedName>
</protein>
<evidence type="ECO:0000256" key="7">
    <source>
        <dbReference type="SAM" id="MobiDB-lite"/>
    </source>
</evidence>
<feature type="transmembrane region" description="Helical" evidence="8">
    <location>
        <begin position="87"/>
        <end position="105"/>
    </location>
</feature>
<reference evidence="11" key="1">
    <citation type="journal article" date="2019" name="Int. J. Syst. Evol. Microbiol.">
        <title>The Global Catalogue of Microorganisms (GCM) 10K type strain sequencing project: providing services to taxonomists for standard genome sequencing and annotation.</title>
        <authorList>
            <consortium name="The Broad Institute Genomics Platform"/>
            <consortium name="The Broad Institute Genome Sequencing Center for Infectious Disease"/>
            <person name="Wu L."/>
            <person name="Ma J."/>
        </authorList>
    </citation>
    <scope>NUCLEOTIDE SEQUENCE [LARGE SCALE GENOMIC DNA]</scope>
    <source>
        <strain evidence="11">JCM 17459</strain>
    </source>
</reference>
<dbReference type="CDD" id="cd16015">
    <property type="entry name" value="LTA_synthase"/>
    <property type="match status" value="1"/>
</dbReference>
<dbReference type="EMBL" id="BAABBA010000003">
    <property type="protein sequence ID" value="GAA4286384.1"/>
    <property type="molecule type" value="Genomic_DNA"/>
</dbReference>
<dbReference type="InterPro" id="IPR050448">
    <property type="entry name" value="OpgB/LTA_synthase_biosynth"/>
</dbReference>
<keyword evidence="5 8" id="KW-1133">Transmembrane helix</keyword>
<dbReference type="SUPFAM" id="SSF53649">
    <property type="entry name" value="Alkaline phosphatase-like"/>
    <property type="match status" value="1"/>
</dbReference>
<dbReference type="PANTHER" id="PTHR47371">
    <property type="entry name" value="LIPOTEICHOIC ACID SYNTHASE"/>
    <property type="match status" value="1"/>
</dbReference>
<keyword evidence="4 8" id="KW-0812">Transmembrane</keyword>
<comment type="subcellular location">
    <subcellularLocation>
        <location evidence="1">Cell membrane</location>
        <topology evidence="1">Multi-pass membrane protein</topology>
    </subcellularLocation>
</comment>
<dbReference type="Pfam" id="PF00884">
    <property type="entry name" value="Sulfatase"/>
    <property type="match status" value="1"/>
</dbReference>
<evidence type="ECO:0000313" key="11">
    <source>
        <dbReference type="Proteomes" id="UP001499841"/>
    </source>
</evidence>
<proteinExistence type="predicted"/>
<evidence type="ECO:0000256" key="8">
    <source>
        <dbReference type="SAM" id="Phobius"/>
    </source>
</evidence>
<evidence type="ECO:0000259" key="9">
    <source>
        <dbReference type="Pfam" id="PF00884"/>
    </source>
</evidence>
<feature type="domain" description="Sulfatase N-terminal" evidence="9">
    <location>
        <begin position="307"/>
        <end position="570"/>
    </location>
</feature>
<evidence type="ECO:0000256" key="4">
    <source>
        <dbReference type="ARBA" id="ARBA00022692"/>
    </source>
</evidence>
<sequence length="666" mass="73223">MLQTSSATRTTDANVTPAETPEGRGPARPRLPWLRRVVDAAGRAVPVTALTLAVAVVVTMILELVHVRTDPWIPPLERVAMWRTDQLALEVLVVWAAVVLIHAVVGRLWLTALLSVAVGGVIAFADYQKMLMRGEPLYPTDIEYLGEAGLLLQSIGVAPGLVLAGLAALALAAVAVALLLRRRRRRSGGPRRARLTPRERLRALAPRAAAGLLAVGMLATAGAFNEDGNPLRALWERSGPTWARWNQVENYAENGFVSGVLYNMPGTAMERPDGYTEAAMREVTEKYAAVAARTNASRDAGALADTNVVVVLSESFTDPTRLSGLELSEDPIPFTRALMAQTPSGRMLSSDYGGGTANVEFEVLTGMSLSNFREQMHTPYQMLVPYEEDFPSLLRSVGTDHAAVAIHPYQRSFYRRDEVYETFGFERAAFEDDMADAERVEDNPFISDAGTFTRVVDELEASQDPMVVNVVTMQNHRPYDGKYDDPIEVEGALPPVDRRNVGQYLRGLRYSDEAVEQLVTDLQALDERTIVLFYGDHSPAIWSNQIWNRNPGQTMYETPWFVWANFETAPVDPPGELLGPNQLLGQLLTAANAPVTPYDALLAQIAEEVPAAERGIMLDPQGREITAADLSPRARELLEDYRLVQYDLAVGEGWAEDELYQVPPAS</sequence>
<evidence type="ECO:0000313" key="10">
    <source>
        <dbReference type="EMBL" id="GAA4286384.1"/>
    </source>
</evidence>
<dbReference type="PANTHER" id="PTHR47371:SF3">
    <property type="entry name" value="PHOSPHOGLYCEROL TRANSFERASE I"/>
    <property type="match status" value="1"/>
</dbReference>
<feature type="transmembrane region" description="Helical" evidence="8">
    <location>
        <begin position="201"/>
        <end position="224"/>
    </location>
</feature>
<comment type="pathway">
    <text evidence="2">Cell wall biogenesis; lipoteichoic acid biosynthesis.</text>
</comment>
<evidence type="ECO:0000256" key="2">
    <source>
        <dbReference type="ARBA" id="ARBA00004936"/>
    </source>
</evidence>
<dbReference type="Gene3D" id="3.40.720.10">
    <property type="entry name" value="Alkaline Phosphatase, subunit A"/>
    <property type="match status" value="1"/>
</dbReference>
<evidence type="ECO:0000256" key="3">
    <source>
        <dbReference type="ARBA" id="ARBA00022475"/>
    </source>
</evidence>
<dbReference type="InterPro" id="IPR017850">
    <property type="entry name" value="Alkaline_phosphatase_core_sf"/>
</dbReference>
<dbReference type="Proteomes" id="UP001499841">
    <property type="component" value="Unassembled WGS sequence"/>
</dbReference>
<evidence type="ECO:0000256" key="1">
    <source>
        <dbReference type="ARBA" id="ARBA00004651"/>
    </source>
</evidence>
<dbReference type="InterPro" id="IPR000917">
    <property type="entry name" value="Sulfatase_N"/>
</dbReference>
<feature type="transmembrane region" description="Helical" evidence="8">
    <location>
        <begin position="150"/>
        <end position="180"/>
    </location>
</feature>
<feature type="region of interest" description="Disordered" evidence="7">
    <location>
        <begin position="1"/>
        <end position="28"/>
    </location>
</feature>
<evidence type="ECO:0000256" key="5">
    <source>
        <dbReference type="ARBA" id="ARBA00022989"/>
    </source>
</evidence>
<feature type="transmembrane region" description="Helical" evidence="8">
    <location>
        <begin position="44"/>
        <end position="67"/>
    </location>
</feature>
<keyword evidence="11" id="KW-1185">Reference proteome</keyword>
<gene>
    <name evidence="10" type="ORF">GCM10022262_07430</name>
</gene>
<comment type="caution">
    <text evidence="10">The sequence shown here is derived from an EMBL/GenBank/DDBJ whole genome shotgun (WGS) entry which is preliminary data.</text>
</comment>
<keyword evidence="6 8" id="KW-0472">Membrane</keyword>